<gene>
    <name evidence="1" type="ORF">K1T71_013780</name>
</gene>
<reference evidence="1 2" key="1">
    <citation type="journal article" date="2021" name="Front. Genet.">
        <title>Chromosome-Level Genome Assembly Reveals Significant Gene Expansion in the Toll and IMD Signaling Pathways of Dendrolimus kikuchii.</title>
        <authorList>
            <person name="Zhou J."/>
            <person name="Wu P."/>
            <person name="Xiong Z."/>
            <person name="Liu N."/>
            <person name="Zhao N."/>
            <person name="Ji M."/>
            <person name="Qiu Y."/>
            <person name="Yang B."/>
        </authorList>
    </citation>
    <scope>NUCLEOTIDE SEQUENCE [LARGE SCALE GENOMIC DNA]</scope>
    <source>
        <strain evidence="1">Ann1</strain>
    </source>
</reference>
<proteinExistence type="predicted"/>
<sequence length="89" mass="10582">MRTALLLCFIILRIVNSHIIKLDRDFSKAKSEQDLAKYVQEVIDRLNTFKVPVHPRIRLFYELLKKAMTNYSHRTADSLYIPDKYNKVN</sequence>
<dbReference type="EMBL" id="CM034413">
    <property type="protein sequence ID" value="KAJ0170409.1"/>
    <property type="molecule type" value="Genomic_DNA"/>
</dbReference>
<dbReference type="Proteomes" id="UP000824533">
    <property type="component" value="Linkage Group LG27"/>
</dbReference>
<evidence type="ECO:0000313" key="2">
    <source>
        <dbReference type="Proteomes" id="UP000824533"/>
    </source>
</evidence>
<keyword evidence="2" id="KW-1185">Reference proteome</keyword>
<protein>
    <submittedName>
        <fullName evidence="1">Uncharacterized protein</fullName>
    </submittedName>
</protein>
<accession>A0ACC1CG04</accession>
<comment type="caution">
    <text evidence="1">The sequence shown here is derived from an EMBL/GenBank/DDBJ whole genome shotgun (WGS) entry which is preliminary data.</text>
</comment>
<name>A0ACC1CG04_9NEOP</name>
<organism evidence="1 2">
    <name type="scientific">Dendrolimus kikuchii</name>
    <dbReference type="NCBI Taxonomy" id="765133"/>
    <lineage>
        <taxon>Eukaryota</taxon>
        <taxon>Metazoa</taxon>
        <taxon>Ecdysozoa</taxon>
        <taxon>Arthropoda</taxon>
        <taxon>Hexapoda</taxon>
        <taxon>Insecta</taxon>
        <taxon>Pterygota</taxon>
        <taxon>Neoptera</taxon>
        <taxon>Endopterygota</taxon>
        <taxon>Lepidoptera</taxon>
        <taxon>Glossata</taxon>
        <taxon>Ditrysia</taxon>
        <taxon>Bombycoidea</taxon>
        <taxon>Lasiocampidae</taxon>
        <taxon>Dendrolimus</taxon>
    </lineage>
</organism>
<evidence type="ECO:0000313" key="1">
    <source>
        <dbReference type="EMBL" id="KAJ0170409.1"/>
    </source>
</evidence>